<proteinExistence type="predicted"/>
<evidence type="ECO:0000313" key="2">
    <source>
        <dbReference type="Proteomes" id="UP000828390"/>
    </source>
</evidence>
<keyword evidence="2" id="KW-1185">Reference proteome</keyword>
<comment type="caution">
    <text evidence="1">The sequence shown here is derived from an EMBL/GenBank/DDBJ whole genome shotgun (WGS) entry which is preliminary data.</text>
</comment>
<name>A0A9D4CYF1_DREPO</name>
<reference evidence="1" key="2">
    <citation type="submission" date="2020-11" db="EMBL/GenBank/DDBJ databases">
        <authorList>
            <person name="McCartney M.A."/>
            <person name="Auch B."/>
            <person name="Kono T."/>
            <person name="Mallez S."/>
            <person name="Becker A."/>
            <person name="Gohl D.M."/>
            <person name="Silverstein K.A.T."/>
            <person name="Koren S."/>
            <person name="Bechman K.B."/>
            <person name="Herman A."/>
            <person name="Abrahante J.E."/>
            <person name="Garbe J."/>
        </authorList>
    </citation>
    <scope>NUCLEOTIDE SEQUENCE</scope>
    <source>
        <strain evidence="1">Duluth1</strain>
        <tissue evidence="1">Whole animal</tissue>
    </source>
</reference>
<dbReference type="Proteomes" id="UP000828390">
    <property type="component" value="Unassembled WGS sequence"/>
</dbReference>
<dbReference type="AlphaFoldDB" id="A0A9D4CYF1"/>
<sequence length="113" mass="12943">MQTIIEIVIDSAGMSGETLVEHWGEHIQAAFEEFEFTVSYPLRLTEVYYIEAAFEYVGLCNKVFEHVEAMLRKEEDEEVDAAEGDDKRVIKTLLNHFSTPCTSIIKTELHNSN</sequence>
<gene>
    <name evidence="1" type="ORF">DPMN_041765</name>
</gene>
<protein>
    <submittedName>
        <fullName evidence="1">Uncharacterized protein</fullName>
    </submittedName>
</protein>
<reference evidence="1" key="1">
    <citation type="journal article" date="2019" name="bioRxiv">
        <title>The Genome of the Zebra Mussel, Dreissena polymorpha: A Resource for Invasive Species Research.</title>
        <authorList>
            <person name="McCartney M.A."/>
            <person name="Auch B."/>
            <person name="Kono T."/>
            <person name="Mallez S."/>
            <person name="Zhang Y."/>
            <person name="Obille A."/>
            <person name="Becker A."/>
            <person name="Abrahante J.E."/>
            <person name="Garbe J."/>
            <person name="Badalamenti J.P."/>
            <person name="Herman A."/>
            <person name="Mangelson H."/>
            <person name="Liachko I."/>
            <person name="Sullivan S."/>
            <person name="Sone E.D."/>
            <person name="Koren S."/>
            <person name="Silverstein K.A.T."/>
            <person name="Beckman K.B."/>
            <person name="Gohl D.M."/>
        </authorList>
    </citation>
    <scope>NUCLEOTIDE SEQUENCE</scope>
    <source>
        <strain evidence="1">Duluth1</strain>
        <tissue evidence="1">Whole animal</tissue>
    </source>
</reference>
<accession>A0A9D4CYF1</accession>
<organism evidence="1 2">
    <name type="scientific">Dreissena polymorpha</name>
    <name type="common">Zebra mussel</name>
    <name type="synonym">Mytilus polymorpha</name>
    <dbReference type="NCBI Taxonomy" id="45954"/>
    <lineage>
        <taxon>Eukaryota</taxon>
        <taxon>Metazoa</taxon>
        <taxon>Spiralia</taxon>
        <taxon>Lophotrochozoa</taxon>
        <taxon>Mollusca</taxon>
        <taxon>Bivalvia</taxon>
        <taxon>Autobranchia</taxon>
        <taxon>Heteroconchia</taxon>
        <taxon>Euheterodonta</taxon>
        <taxon>Imparidentia</taxon>
        <taxon>Neoheterodontei</taxon>
        <taxon>Myida</taxon>
        <taxon>Dreissenoidea</taxon>
        <taxon>Dreissenidae</taxon>
        <taxon>Dreissena</taxon>
    </lineage>
</organism>
<dbReference type="EMBL" id="JAIWYP010000011">
    <property type="protein sequence ID" value="KAH3735300.1"/>
    <property type="molecule type" value="Genomic_DNA"/>
</dbReference>
<evidence type="ECO:0000313" key="1">
    <source>
        <dbReference type="EMBL" id="KAH3735300.1"/>
    </source>
</evidence>